<dbReference type="Proteomes" id="UP000325315">
    <property type="component" value="Unassembled WGS sequence"/>
</dbReference>
<evidence type="ECO:0000313" key="2">
    <source>
        <dbReference type="Proteomes" id="UP000325315"/>
    </source>
</evidence>
<dbReference type="AlphaFoldDB" id="A0A5B6WPA3"/>
<organism evidence="1 2">
    <name type="scientific">Gossypium australe</name>
    <dbReference type="NCBI Taxonomy" id="47621"/>
    <lineage>
        <taxon>Eukaryota</taxon>
        <taxon>Viridiplantae</taxon>
        <taxon>Streptophyta</taxon>
        <taxon>Embryophyta</taxon>
        <taxon>Tracheophyta</taxon>
        <taxon>Spermatophyta</taxon>
        <taxon>Magnoliopsida</taxon>
        <taxon>eudicotyledons</taxon>
        <taxon>Gunneridae</taxon>
        <taxon>Pentapetalae</taxon>
        <taxon>rosids</taxon>
        <taxon>malvids</taxon>
        <taxon>Malvales</taxon>
        <taxon>Malvaceae</taxon>
        <taxon>Malvoideae</taxon>
        <taxon>Gossypium</taxon>
    </lineage>
</organism>
<proteinExistence type="predicted"/>
<evidence type="ECO:0000313" key="1">
    <source>
        <dbReference type="EMBL" id="KAA3483168.1"/>
    </source>
</evidence>
<comment type="caution">
    <text evidence="1">The sequence shown here is derived from an EMBL/GenBank/DDBJ whole genome shotgun (WGS) entry which is preliminary data.</text>
</comment>
<dbReference type="EMBL" id="SMMG02000002">
    <property type="protein sequence ID" value="KAA3483168.1"/>
    <property type="molecule type" value="Genomic_DNA"/>
</dbReference>
<gene>
    <name evidence="1" type="ORF">EPI10_005361</name>
</gene>
<name>A0A5B6WPA3_9ROSI</name>
<dbReference type="OrthoDB" id="1726386at2759"/>
<sequence>MNMLQAEAMKLVEFDDANAAIEYFEAKRTTYPSLYMEIDYAYFGDVFAFNMTCKNNVTSLTHIQRRNRVTEYYQTYNL</sequence>
<accession>A0A5B6WPA3</accession>
<keyword evidence="2" id="KW-1185">Reference proteome</keyword>
<protein>
    <submittedName>
        <fullName evidence="1">Uncharacterized protein</fullName>
    </submittedName>
</protein>
<reference evidence="2" key="1">
    <citation type="journal article" date="2019" name="Plant Biotechnol. J.">
        <title>Genome sequencing of the Australian wild diploid species Gossypium australe highlights disease resistance and delayed gland morphogenesis.</title>
        <authorList>
            <person name="Cai Y."/>
            <person name="Cai X."/>
            <person name="Wang Q."/>
            <person name="Wang P."/>
            <person name="Zhang Y."/>
            <person name="Cai C."/>
            <person name="Xu Y."/>
            <person name="Wang K."/>
            <person name="Zhou Z."/>
            <person name="Wang C."/>
            <person name="Geng S."/>
            <person name="Li B."/>
            <person name="Dong Q."/>
            <person name="Hou Y."/>
            <person name="Wang H."/>
            <person name="Ai P."/>
            <person name="Liu Z."/>
            <person name="Yi F."/>
            <person name="Sun M."/>
            <person name="An G."/>
            <person name="Cheng J."/>
            <person name="Zhang Y."/>
            <person name="Shi Q."/>
            <person name="Xie Y."/>
            <person name="Shi X."/>
            <person name="Chang Y."/>
            <person name="Huang F."/>
            <person name="Chen Y."/>
            <person name="Hong S."/>
            <person name="Mi L."/>
            <person name="Sun Q."/>
            <person name="Zhang L."/>
            <person name="Zhou B."/>
            <person name="Peng R."/>
            <person name="Zhang X."/>
            <person name="Liu F."/>
        </authorList>
    </citation>
    <scope>NUCLEOTIDE SEQUENCE [LARGE SCALE GENOMIC DNA]</scope>
    <source>
        <strain evidence="2">cv. PA1801</strain>
    </source>
</reference>